<keyword evidence="36" id="KW-1185">Reference proteome</keyword>
<evidence type="ECO:0000256" key="28">
    <source>
        <dbReference type="ARBA" id="ARBA00048459"/>
    </source>
</evidence>
<keyword evidence="10 33" id="KW-0274">FAD</keyword>
<evidence type="ECO:0000256" key="21">
    <source>
        <dbReference type="ARBA" id="ARBA00047426"/>
    </source>
</evidence>
<evidence type="ECO:0000256" key="10">
    <source>
        <dbReference type="ARBA" id="ARBA00022827"/>
    </source>
</evidence>
<comment type="similarity">
    <text evidence="4 33 34">Belongs to the FMO family.</text>
</comment>
<gene>
    <name evidence="37 38" type="primary">LOC111132492</name>
</gene>
<evidence type="ECO:0000256" key="23">
    <source>
        <dbReference type="ARBA" id="ARBA00047855"/>
    </source>
</evidence>
<evidence type="ECO:0000256" key="12">
    <source>
        <dbReference type="ARBA" id="ARBA00022857"/>
    </source>
</evidence>
<evidence type="ECO:0000256" key="7">
    <source>
        <dbReference type="ARBA" id="ARBA00022630"/>
    </source>
</evidence>
<evidence type="ECO:0000256" key="11">
    <source>
        <dbReference type="ARBA" id="ARBA00022848"/>
    </source>
</evidence>
<evidence type="ECO:0000256" key="8">
    <source>
        <dbReference type="ARBA" id="ARBA00022692"/>
    </source>
</evidence>
<comment type="function">
    <text evidence="19">Broad spectrum monooxygenase that catalyzes the oxygenation of a wide variety of nitrogen- and sulfur-containing compounds including xenobiotics. Catalyzes the S-oxygenation of hypotaurine to produce taurine, an organic osmolyte involved in cell volume regulation as well as a variety of cytoprotective and developmental processes. In vitro, catalyzes the N-oxygenation of trimethylamine (TMA) to produce trimethylamine N-oxide (TMAO) and could therefore participate to the detoxification of this compound that is generated by the action of gut microbiota from dietary precursors such as choline, choline containing compounds, betaine or L-carnitine.</text>
</comment>
<dbReference type="GO" id="GO:0034899">
    <property type="term" value="F:trimethylamine monooxygenase activity"/>
    <property type="evidence" value="ECO:0007669"/>
    <property type="project" value="UniProtKB-EC"/>
</dbReference>
<dbReference type="PRINTS" id="PR01125">
    <property type="entry name" value="FMOXYGENASE5"/>
</dbReference>
<keyword evidence="13 35" id="KW-1133">Transmembrane helix</keyword>
<dbReference type="GeneID" id="111132492"/>
<keyword evidence="6" id="KW-0597">Phosphoprotein</keyword>
<evidence type="ECO:0000256" key="5">
    <source>
        <dbReference type="ARBA" id="ARBA00022481"/>
    </source>
</evidence>
<evidence type="ECO:0000256" key="33">
    <source>
        <dbReference type="PIRNR" id="PIRNR000332"/>
    </source>
</evidence>
<evidence type="ECO:0000256" key="4">
    <source>
        <dbReference type="ARBA" id="ARBA00009183"/>
    </source>
</evidence>
<keyword evidence="8 35" id="KW-0812">Transmembrane</keyword>
<protein>
    <recommendedName>
        <fullName evidence="34">Flavin-containing monooxygenase</fullName>
        <ecNumber evidence="34">1.-.-.-</ecNumber>
    </recommendedName>
</protein>
<evidence type="ECO:0000256" key="1">
    <source>
        <dbReference type="ARBA" id="ARBA00001974"/>
    </source>
</evidence>
<comment type="catalytic activity">
    <reaction evidence="20">
        <text>hypotaurine + NADH + O2 + H(+) = taurine + NAD(+) + H2O</text>
        <dbReference type="Rhea" id="RHEA:74111"/>
        <dbReference type="ChEBI" id="CHEBI:15377"/>
        <dbReference type="ChEBI" id="CHEBI:15378"/>
        <dbReference type="ChEBI" id="CHEBI:15379"/>
        <dbReference type="ChEBI" id="CHEBI:57540"/>
        <dbReference type="ChEBI" id="CHEBI:57853"/>
        <dbReference type="ChEBI" id="CHEBI:57945"/>
        <dbReference type="ChEBI" id="CHEBI:507393"/>
        <dbReference type="EC" id="1.14.13.8"/>
    </reaction>
    <physiologicalReaction direction="left-to-right" evidence="20">
        <dbReference type="Rhea" id="RHEA:74112"/>
    </physiologicalReaction>
</comment>
<name>A0A8B8E685_CRAVI</name>
<dbReference type="PIRSF" id="PIRSF000332">
    <property type="entry name" value="FMO"/>
    <property type="match status" value="1"/>
</dbReference>
<comment type="catalytic activity">
    <reaction evidence="28">
        <text>octan-3-one + NADPH + O2 + H(+) = ethyl hexanoate + NADP(+) + H2O</text>
        <dbReference type="Rhea" id="RHEA:54856"/>
        <dbReference type="ChEBI" id="CHEBI:15377"/>
        <dbReference type="ChEBI" id="CHEBI:15378"/>
        <dbReference type="ChEBI" id="CHEBI:15379"/>
        <dbReference type="ChEBI" id="CHEBI:57783"/>
        <dbReference type="ChEBI" id="CHEBI:58349"/>
        <dbReference type="ChEBI" id="CHEBI:80946"/>
        <dbReference type="ChEBI" id="CHEBI:86055"/>
    </reaction>
    <physiologicalReaction direction="left-to-right" evidence="28">
        <dbReference type="Rhea" id="RHEA:54857"/>
    </physiologicalReaction>
</comment>
<evidence type="ECO:0000256" key="32">
    <source>
        <dbReference type="ARBA" id="ARBA00049475"/>
    </source>
</evidence>
<evidence type="ECO:0000256" key="35">
    <source>
        <dbReference type="SAM" id="Phobius"/>
    </source>
</evidence>
<dbReference type="Pfam" id="PF00743">
    <property type="entry name" value="FMO-like"/>
    <property type="match status" value="1"/>
</dbReference>
<evidence type="ECO:0000256" key="6">
    <source>
        <dbReference type="ARBA" id="ARBA00022553"/>
    </source>
</evidence>
<dbReference type="GO" id="GO:0016174">
    <property type="term" value="F:NAD(P)H oxidase H2O2-forming activity"/>
    <property type="evidence" value="ECO:0007669"/>
    <property type="project" value="UniProtKB-EC"/>
</dbReference>
<comment type="catalytic activity">
    <reaction evidence="24">
        <text>NADPH + O2 + H(+) = H2O2 + NADP(+)</text>
        <dbReference type="Rhea" id="RHEA:11260"/>
        <dbReference type="ChEBI" id="CHEBI:15378"/>
        <dbReference type="ChEBI" id="CHEBI:15379"/>
        <dbReference type="ChEBI" id="CHEBI:16240"/>
        <dbReference type="ChEBI" id="CHEBI:57783"/>
        <dbReference type="ChEBI" id="CHEBI:58349"/>
        <dbReference type="EC" id="1.6.3.1"/>
    </reaction>
    <physiologicalReaction direction="left-to-right" evidence="24">
        <dbReference type="Rhea" id="RHEA:11261"/>
    </physiologicalReaction>
</comment>
<dbReference type="Gene3D" id="3.50.50.60">
    <property type="entry name" value="FAD/NAD(P)-binding domain"/>
    <property type="match status" value="3"/>
</dbReference>
<comment type="function">
    <text evidence="18">Acts as a Baeyer-Villiger monooxygenase on a broad range of substrates. Catalyzes the insertion of an oxygen atom into a carbon-carbon bond adjacent to a carbonyl, which converts ketones to esters. Active on diverse carbonyl compounds, whereas soft nucleophiles are mostly non- or poorly reactive. In contrast with other forms of FMO it is non- or poorly active on 'classical' substrates such as drugs, pesticides, and dietary components containing soft nucleophilic heteroatoms. Able to oxidize drug molecules bearing a carbonyl group on an aliphatic chain, such as nabumetone and pentoxifylline. Also, in the absence of substrates, shows slow but yet significant NADPH oxidase activity. Acts as a positive modulator of cholesterol biosynthesis as well as glucose homeostasis, promoting metabolic aging via pleiotropic effects.</text>
</comment>
<keyword evidence="7 33" id="KW-0285">Flavoprotein</keyword>
<evidence type="ECO:0000313" key="36">
    <source>
        <dbReference type="Proteomes" id="UP000694844"/>
    </source>
</evidence>
<evidence type="ECO:0000256" key="15">
    <source>
        <dbReference type="ARBA" id="ARBA00023033"/>
    </source>
</evidence>
<evidence type="ECO:0000256" key="19">
    <source>
        <dbReference type="ARBA" id="ARBA00045957"/>
    </source>
</evidence>
<dbReference type="PRINTS" id="PR00370">
    <property type="entry name" value="FMOXYGENASE"/>
</dbReference>
<dbReference type="OrthoDB" id="66881at2759"/>
<dbReference type="InterPro" id="IPR000960">
    <property type="entry name" value="Flavin_mOase"/>
</dbReference>
<evidence type="ECO:0000256" key="13">
    <source>
        <dbReference type="ARBA" id="ARBA00022989"/>
    </source>
</evidence>
<evidence type="ECO:0000256" key="17">
    <source>
        <dbReference type="ARBA" id="ARBA00023136"/>
    </source>
</evidence>
<keyword evidence="12 33" id="KW-0521">NADP</keyword>
<accession>A0A8B8E685</accession>
<evidence type="ECO:0000256" key="2">
    <source>
        <dbReference type="ARBA" id="ARBA00004389"/>
    </source>
</evidence>
<feature type="transmembrane region" description="Helical" evidence="35">
    <location>
        <begin position="516"/>
        <end position="535"/>
    </location>
</feature>
<dbReference type="RefSeq" id="XP_022336048.1">
    <property type="nucleotide sequence ID" value="XM_022480340.1"/>
</dbReference>
<comment type="catalytic activity">
    <reaction evidence="31">
        <text>N,N-dimethylaniline + NADPH + O2 + H(+) = N,N-dimethylaniline N-oxide + NADP(+) + H2O</text>
        <dbReference type="Rhea" id="RHEA:24468"/>
        <dbReference type="ChEBI" id="CHEBI:15377"/>
        <dbReference type="ChEBI" id="CHEBI:15378"/>
        <dbReference type="ChEBI" id="CHEBI:15379"/>
        <dbReference type="ChEBI" id="CHEBI:16269"/>
        <dbReference type="ChEBI" id="CHEBI:17735"/>
        <dbReference type="ChEBI" id="CHEBI:57783"/>
        <dbReference type="ChEBI" id="CHEBI:58349"/>
        <dbReference type="EC" id="1.14.13.8"/>
    </reaction>
    <physiologicalReaction direction="left-to-right" evidence="31">
        <dbReference type="Rhea" id="RHEA:24469"/>
    </physiologicalReaction>
</comment>
<sequence>MAKRIAVIGSGASGLTAIKCCLDEGLQPVCFERTDHIGGLWYYTDTPVEGQACVMKSTVINTSKEMMCYSDFPIPKEFPIYMHNKYVIQYFNMYAERFNLKNYIQFRTEIVHVKKSPDFKTSGTWSITTKDLTTGHTQDHVFDAVMLCTGHHADKNIPDFPGLSNFQGQVVHTHDYRVPKGYEDKRIVVIGIGNSGGDVAVELSRVASQVFLSTRTGAWVYNRVGEYGCPIDIKISSRCFRLFGKIMNNFMDKDEFIAKLLNKRFDHAKFSLQPKYPPTAMYPTVNDDLPNRIISGSIKIKSNVKKFTRTGVEFDDGTVEDDIDAVVLATGYKFGFPFLDKSVIDVRNNKVELYKFMFPPDLEKNTLACIGFIQPLGATMPISEQQSRLFARVVKGDVILPEKEEMWRDIQMKLDAMHKQYIDRPRHTILVDYVDHMDELSKLNGNYPELGKLLFKDPKLAASVFFGPATPYQYRLLGPGKWQGAREAIFTQMDRTDYPLATRQVDIRVDRGQKNILWKLCLLFLIIALIVKFLYLN</sequence>
<comment type="catalytic activity">
    <reaction evidence="22">
        <text>heptan-2-one + NADPH + O2 + H(+) = pentyl acetate + NADP(+) + H2O</text>
        <dbReference type="Rhea" id="RHEA:54836"/>
        <dbReference type="ChEBI" id="CHEBI:5672"/>
        <dbReference type="ChEBI" id="CHEBI:15377"/>
        <dbReference type="ChEBI" id="CHEBI:15378"/>
        <dbReference type="ChEBI" id="CHEBI:15379"/>
        <dbReference type="ChEBI" id="CHEBI:57783"/>
        <dbReference type="ChEBI" id="CHEBI:58349"/>
        <dbReference type="ChEBI" id="CHEBI:87362"/>
    </reaction>
    <physiologicalReaction direction="left-to-right" evidence="22">
        <dbReference type="Rhea" id="RHEA:54837"/>
    </physiologicalReaction>
</comment>
<proteinExistence type="inferred from homology"/>
<dbReference type="KEGG" id="cvn:111132492"/>
<reference evidence="36" key="1">
    <citation type="submission" date="2024-06" db="UniProtKB">
        <authorList>
            <consortium name="RefSeq"/>
        </authorList>
    </citation>
    <scope>NUCLEOTIDE SEQUENCE [LARGE SCALE GENOMIC DNA]</scope>
</reference>
<dbReference type="GO" id="GO:0006629">
    <property type="term" value="P:lipid metabolic process"/>
    <property type="evidence" value="ECO:0007669"/>
    <property type="project" value="UniProtKB-KW"/>
</dbReference>
<evidence type="ECO:0000256" key="25">
    <source>
        <dbReference type="ARBA" id="ARBA00047977"/>
    </source>
</evidence>
<dbReference type="GO" id="GO:0050661">
    <property type="term" value="F:NADP binding"/>
    <property type="evidence" value="ECO:0007669"/>
    <property type="project" value="InterPro"/>
</dbReference>
<keyword evidence="14 33" id="KW-0560">Oxidoreductase</keyword>
<evidence type="ECO:0000313" key="37">
    <source>
        <dbReference type="RefSeq" id="XP_022336048.1"/>
    </source>
</evidence>
<dbReference type="GO" id="GO:0004499">
    <property type="term" value="F:N,N-dimethylaniline monooxygenase activity"/>
    <property type="evidence" value="ECO:0007669"/>
    <property type="project" value="UniProtKB-UniRule"/>
</dbReference>
<dbReference type="GO" id="GO:0005789">
    <property type="term" value="C:endoplasmic reticulum membrane"/>
    <property type="evidence" value="ECO:0007669"/>
    <property type="project" value="UniProtKB-SubCell"/>
</dbReference>
<keyword evidence="11" id="KW-0492">Microsome</keyword>
<reference evidence="37 38" key="2">
    <citation type="submission" date="2025-04" db="UniProtKB">
        <authorList>
            <consortium name="RefSeq"/>
        </authorList>
    </citation>
    <scope>IDENTIFICATION</scope>
    <source>
        <tissue evidence="37 38">Whole sample</tissue>
    </source>
</reference>
<evidence type="ECO:0000256" key="24">
    <source>
        <dbReference type="ARBA" id="ARBA00047864"/>
    </source>
</evidence>
<dbReference type="FunFam" id="3.50.50.60:FF:000159">
    <property type="entry name" value="Dimethylaniline monooxygenase [N-oxide-forming]"/>
    <property type="match status" value="1"/>
</dbReference>
<evidence type="ECO:0000256" key="18">
    <source>
        <dbReference type="ARBA" id="ARBA00045722"/>
    </source>
</evidence>
<keyword evidence="9 33" id="KW-0256">Endoplasmic reticulum</keyword>
<evidence type="ECO:0000256" key="29">
    <source>
        <dbReference type="ARBA" id="ARBA00048989"/>
    </source>
</evidence>
<evidence type="ECO:0000256" key="20">
    <source>
        <dbReference type="ARBA" id="ARBA00047338"/>
    </source>
</evidence>
<comment type="catalytic activity">
    <reaction evidence="32">
        <text>octan-3-one + NADPH + O2 + H(+) = pentyl propanoate + NADP(+) + H2O</text>
        <dbReference type="Rhea" id="RHEA:54840"/>
        <dbReference type="ChEBI" id="CHEBI:15377"/>
        <dbReference type="ChEBI" id="CHEBI:15378"/>
        <dbReference type="ChEBI" id="CHEBI:15379"/>
        <dbReference type="ChEBI" id="CHEBI:57783"/>
        <dbReference type="ChEBI" id="CHEBI:58349"/>
        <dbReference type="ChEBI" id="CHEBI:80946"/>
        <dbReference type="ChEBI" id="CHEBI:87373"/>
    </reaction>
    <physiologicalReaction direction="left-to-right" evidence="32">
        <dbReference type="Rhea" id="RHEA:54841"/>
    </physiologicalReaction>
</comment>
<comment type="catalytic activity">
    <reaction evidence="21">
        <text>hexan-3-one + NADPH + O2 + H(+) = propyl propanoate + NADP(+) + H2O</text>
        <dbReference type="Rhea" id="RHEA:54848"/>
        <dbReference type="ChEBI" id="CHEBI:15377"/>
        <dbReference type="ChEBI" id="CHEBI:15378"/>
        <dbReference type="ChEBI" id="CHEBI:15379"/>
        <dbReference type="ChEBI" id="CHEBI:57783"/>
        <dbReference type="ChEBI" id="CHEBI:58349"/>
        <dbReference type="ChEBI" id="CHEBI:89828"/>
        <dbReference type="ChEBI" id="CHEBI:89891"/>
    </reaction>
    <physiologicalReaction direction="left-to-right" evidence="21">
        <dbReference type="Rhea" id="RHEA:54849"/>
    </physiologicalReaction>
</comment>
<evidence type="ECO:0000256" key="30">
    <source>
        <dbReference type="ARBA" id="ARBA00048990"/>
    </source>
</evidence>
<dbReference type="GO" id="GO:0050660">
    <property type="term" value="F:flavin adenine dinucleotide binding"/>
    <property type="evidence" value="ECO:0007669"/>
    <property type="project" value="InterPro"/>
</dbReference>
<comment type="catalytic activity">
    <reaction evidence="27">
        <text>trimethylamine + NADPH + O2 = trimethylamine N-oxide + NADP(+) + H2O</text>
        <dbReference type="Rhea" id="RHEA:31979"/>
        <dbReference type="ChEBI" id="CHEBI:15377"/>
        <dbReference type="ChEBI" id="CHEBI:15379"/>
        <dbReference type="ChEBI" id="CHEBI:15724"/>
        <dbReference type="ChEBI" id="CHEBI:57783"/>
        <dbReference type="ChEBI" id="CHEBI:58349"/>
        <dbReference type="ChEBI" id="CHEBI:58389"/>
        <dbReference type="EC" id="1.14.13.148"/>
    </reaction>
    <physiologicalReaction direction="left-to-right" evidence="27">
        <dbReference type="Rhea" id="RHEA:31980"/>
    </physiologicalReaction>
</comment>
<dbReference type="EC" id="1.-.-.-" evidence="34"/>
<evidence type="ECO:0000256" key="34">
    <source>
        <dbReference type="RuleBase" id="RU361177"/>
    </source>
</evidence>
<dbReference type="InterPro" id="IPR020946">
    <property type="entry name" value="Flavin_mOase-like"/>
</dbReference>
<evidence type="ECO:0000256" key="26">
    <source>
        <dbReference type="ARBA" id="ARBA00048041"/>
    </source>
</evidence>
<comment type="catalytic activity">
    <reaction evidence="25">
        <text>hexan-3-one + NADPH + O2 + H(+) = ethyl butanoate + NADP(+) + H2O</text>
        <dbReference type="Rhea" id="RHEA:54844"/>
        <dbReference type="ChEBI" id="CHEBI:15377"/>
        <dbReference type="ChEBI" id="CHEBI:15378"/>
        <dbReference type="ChEBI" id="CHEBI:15379"/>
        <dbReference type="ChEBI" id="CHEBI:57783"/>
        <dbReference type="ChEBI" id="CHEBI:58349"/>
        <dbReference type="ChEBI" id="CHEBI:88764"/>
        <dbReference type="ChEBI" id="CHEBI:89891"/>
    </reaction>
    <physiologicalReaction direction="left-to-right" evidence="25">
        <dbReference type="Rhea" id="RHEA:54845"/>
    </physiologicalReaction>
</comment>
<evidence type="ECO:0000256" key="31">
    <source>
        <dbReference type="ARBA" id="ARBA00049443"/>
    </source>
</evidence>
<dbReference type="SUPFAM" id="SSF51905">
    <property type="entry name" value="FAD/NAD(P)-binding domain"/>
    <property type="match status" value="2"/>
</dbReference>
<dbReference type="InterPro" id="IPR002257">
    <property type="entry name" value="Flavin_mOase_5"/>
</dbReference>
<dbReference type="RefSeq" id="XP_022336122.1">
    <property type="nucleotide sequence ID" value="XM_022480414.1"/>
</dbReference>
<comment type="catalytic activity">
    <reaction evidence="26">
        <text>hypotaurine + NADPH + O2 + H(+) = taurine + NADP(+) + H2O</text>
        <dbReference type="Rhea" id="RHEA:69819"/>
        <dbReference type="ChEBI" id="CHEBI:15377"/>
        <dbReference type="ChEBI" id="CHEBI:15378"/>
        <dbReference type="ChEBI" id="CHEBI:15379"/>
        <dbReference type="ChEBI" id="CHEBI:57783"/>
        <dbReference type="ChEBI" id="CHEBI:57853"/>
        <dbReference type="ChEBI" id="CHEBI:58349"/>
        <dbReference type="ChEBI" id="CHEBI:507393"/>
        <dbReference type="EC" id="1.14.13.8"/>
    </reaction>
    <physiologicalReaction direction="left-to-right" evidence="26">
        <dbReference type="Rhea" id="RHEA:69820"/>
    </physiologicalReaction>
</comment>
<evidence type="ECO:0000256" key="9">
    <source>
        <dbReference type="ARBA" id="ARBA00022824"/>
    </source>
</evidence>
<comment type="catalytic activity">
    <reaction evidence="29">
        <text>(2E)-geranial + NADPH + O2 + H(+) = (1E)-2,6-dimethylhepta-1,5-dien-1-yl formate + NADP(+) + H2O</text>
        <dbReference type="Rhea" id="RHEA:54860"/>
        <dbReference type="ChEBI" id="CHEBI:15377"/>
        <dbReference type="ChEBI" id="CHEBI:15378"/>
        <dbReference type="ChEBI" id="CHEBI:15379"/>
        <dbReference type="ChEBI" id="CHEBI:16980"/>
        <dbReference type="ChEBI" id="CHEBI:57783"/>
        <dbReference type="ChEBI" id="CHEBI:58349"/>
        <dbReference type="ChEBI" id="CHEBI:138375"/>
    </reaction>
    <physiologicalReaction direction="left-to-right" evidence="29">
        <dbReference type="Rhea" id="RHEA:54861"/>
    </physiologicalReaction>
</comment>
<evidence type="ECO:0000256" key="27">
    <source>
        <dbReference type="ARBA" id="ARBA00048088"/>
    </source>
</evidence>
<comment type="cofactor">
    <cofactor evidence="1 33 34">
        <name>FAD</name>
        <dbReference type="ChEBI" id="CHEBI:57692"/>
    </cofactor>
</comment>
<keyword evidence="16" id="KW-0443">Lipid metabolism</keyword>
<evidence type="ECO:0000256" key="14">
    <source>
        <dbReference type="ARBA" id="ARBA00023002"/>
    </source>
</evidence>
<evidence type="ECO:0000313" key="38">
    <source>
        <dbReference type="RefSeq" id="XP_022336122.1"/>
    </source>
</evidence>
<organism evidence="36 38">
    <name type="scientific">Crassostrea virginica</name>
    <name type="common">Eastern oyster</name>
    <dbReference type="NCBI Taxonomy" id="6565"/>
    <lineage>
        <taxon>Eukaryota</taxon>
        <taxon>Metazoa</taxon>
        <taxon>Spiralia</taxon>
        <taxon>Lophotrochozoa</taxon>
        <taxon>Mollusca</taxon>
        <taxon>Bivalvia</taxon>
        <taxon>Autobranchia</taxon>
        <taxon>Pteriomorphia</taxon>
        <taxon>Ostreida</taxon>
        <taxon>Ostreoidea</taxon>
        <taxon>Ostreidae</taxon>
        <taxon>Crassostrea</taxon>
    </lineage>
</organism>
<dbReference type="AlphaFoldDB" id="A0A8B8E685"/>
<dbReference type="PANTHER" id="PTHR23023">
    <property type="entry name" value="DIMETHYLANILINE MONOOXYGENASE"/>
    <property type="match status" value="1"/>
</dbReference>
<comment type="catalytic activity">
    <reaction evidence="30">
        <text>heptan-4-one + NADPH + O2 + H(+) = propyl butanoate + NADP(+) + H2O</text>
        <dbReference type="Rhea" id="RHEA:54852"/>
        <dbReference type="ChEBI" id="CHEBI:15377"/>
        <dbReference type="ChEBI" id="CHEBI:15378"/>
        <dbReference type="ChEBI" id="CHEBI:15379"/>
        <dbReference type="ChEBI" id="CHEBI:57783"/>
        <dbReference type="ChEBI" id="CHEBI:58349"/>
        <dbReference type="ChEBI" id="CHEBI:89484"/>
        <dbReference type="ChEBI" id="CHEBI:89719"/>
    </reaction>
    <physiologicalReaction direction="left-to-right" evidence="30">
        <dbReference type="Rhea" id="RHEA:54853"/>
    </physiologicalReaction>
</comment>
<dbReference type="Proteomes" id="UP000694844">
    <property type="component" value="Chromosome 1"/>
</dbReference>
<keyword evidence="17 33" id="KW-0472">Membrane</keyword>
<evidence type="ECO:0000256" key="3">
    <source>
        <dbReference type="ARBA" id="ARBA00004524"/>
    </source>
</evidence>
<comment type="subcellular location">
    <subcellularLocation>
        <location evidence="2">Endoplasmic reticulum membrane</location>
        <topology evidence="2">Single-pass membrane protein</topology>
    </subcellularLocation>
    <subcellularLocation>
        <location evidence="3">Microsome membrane</location>
    </subcellularLocation>
</comment>
<keyword evidence="15 33" id="KW-0503">Monooxygenase</keyword>
<keyword evidence="5" id="KW-0488">Methylation</keyword>
<evidence type="ECO:0000256" key="22">
    <source>
        <dbReference type="ARBA" id="ARBA00047574"/>
    </source>
</evidence>
<dbReference type="InterPro" id="IPR036188">
    <property type="entry name" value="FAD/NAD-bd_sf"/>
</dbReference>
<evidence type="ECO:0000256" key="16">
    <source>
        <dbReference type="ARBA" id="ARBA00023098"/>
    </source>
</evidence>
<comment type="catalytic activity">
    <reaction evidence="23">
        <text>sulcatone + NADPH + O2 + H(+) = 4-methylpent-3-en-1-yl acetate + NADP(+) + H2O</text>
        <dbReference type="Rhea" id="RHEA:54864"/>
        <dbReference type="ChEBI" id="CHEBI:15377"/>
        <dbReference type="ChEBI" id="CHEBI:15378"/>
        <dbReference type="ChEBI" id="CHEBI:15379"/>
        <dbReference type="ChEBI" id="CHEBI:16310"/>
        <dbReference type="ChEBI" id="CHEBI:57783"/>
        <dbReference type="ChEBI" id="CHEBI:58349"/>
        <dbReference type="ChEBI" id="CHEBI:138373"/>
    </reaction>
    <physiologicalReaction direction="left-to-right" evidence="23">
        <dbReference type="Rhea" id="RHEA:54865"/>
    </physiologicalReaction>
</comment>
<dbReference type="InterPro" id="IPR050346">
    <property type="entry name" value="FMO-like"/>
</dbReference>